<proteinExistence type="predicted"/>
<gene>
    <name evidence="1" type="ORF">OUY22_25960</name>
</gene>
<evidence type="ECO:0000313" key="2">
    <source>
        <dbReference type="Proteomes" id="UP001144036"/>
    </source>
</evidence>
<dbReference type="EMBL" id="JAPNNL010000126">
    <property type="protein sequence ID" value="MDA0636869.1"/>
    <property type="molecule type" value="Genomic_DNA"/>
</dbReference>
<evidence type="ECO:0000313" key="1">
    <source>
        <dbReference type="EMBL" id="MDA0636869.1"/>
    </source>
</evidence>
<dbReference type="RefSeq" id="WP_270157769.1">
    <property type="nucleotide sequence ID" value="NZ_JAPNNL010000126.1"/>
</dbReference>
<protein>
    <submittedName>
        <fullName evidence="1">Uncharacterized protein</fullName>
    </submittedName>
</protein>
<keyword evidence="2" id="KW-1185">Reference proteome</keyword>
<accession>A0ABT4SI36</accession>
<comment type="caution">
    <text evidence="1">The sequence shown here is derived from an EMBL/GenBank/DDBJ whole genome shotgun (WGS) entry which is preliminary data.</text>
</comment>
<dbReference type="Proteomes" id="UP001144036">
    <property type="component" value="Unassembled WGS sequence"/>
</dbReference>
<sequence length="82" mass="9690">MVEPDGEWRRGGGWVRPFAAVVLLLMRRRMEVKFREMVAEMSGDWNADVPELLAHDPREAGFWMPALSRDRAEYARWIEETR</sequence>
<name>A0ABT4SI36_9ACTN</name>
<reference evidence="1" key="1">
    <citation type="submission" date="2022-11" db="EMBL/GenBank/DDBJ databases">
        <title>Nonomuraea corallina sp. nov., a new species of the genus Nonomuraea isolated from sea side sediment in Thai sea.</title>
        <authorList>
            <person name="Ngamcharungchit C."/>
            <person name="Matsumoto A."/>
            <person name="Suriyachadkun C."/>
            <person name="Panbangred W."/>
            <person name="Inahashi Y."/>
            <person name="Intra B."/>
        </authorList>
    </citation>
    <scope>NUCLEOTIDE SEQUENCE</scope>
    <source>
        <strain evidence="1">MCN248</strain>
    </source>
</reference>
<organism evidence="1 2">
    <name type="scientific">Nonomuraea corallina</name>
    <dbReference type="NCBI Taxonomy" id="2989783"/>
    <lineage>
        <taxon>Bacteria</taxon>
        <taxon>Bacillati</taxon>
        <taxon>Actinomycetota</taxon>
        <taxon>Actinomycetes</taxon>
        <taxon>Streptosporangiales</taxon>
        <taxon>Streptosporangiaceae</taxon>
        <taxon>Nonomuraea</taxon>
    </lineage>
</organism>